<name>A0A8T2Q1Z4_CERRI</name>
<dbReference type="AlphaFoldDB" id="A0A8T2Q1Z4"/>
<evidence type="ECO:0000313" key="4">
    <source>
        <dbReference type="Proteomes" id="UP000825935"/>
    </source>
</evidence>
<dbReference type="SUPFAM" id="SSF50985">
    <property type="entry name" value="RCC1/BLIP-II"/>
    <property type="match status" value="1"/>
</dbReference>
<keyword evidence="4" id="KW-1185">Reference proteome</keyword>
<feature type="repeat" description="RCC1" evidence="2">
    <location>
        <begin position="402"/>
        <end position="456"/>
    </location>
</feature>
<feature type="repeat" description="RCC1" evidence="2">
    <location>
        <begin position="182"/>
        <end position="244"/>
    </location>
</feature>
<evidence type="ECO:0000256" key="1">
    <source>
        <dbReference type="ARBA" id="ARBA00022737"/>
    </source>
</evidence>
<dbReference type="OMA" id="SCYTFRA"/>
<gene>
    <name evidence="3" type="ORF">KP509_38G002500</name>
</gene>
<dbReference type="PRINTS" id="PR00633">
    <property type="entry name" value="RCCNDNSATION"/>
</dbReference>
<dbReference type="PROSITE" id="PS50012">
    <property type="entry name" value="RCC1_3"/>
    <property type="match status" value="5"/>
</dbReference>
<dbReference type="Pfam" id="PF00415">
    <property type="entry name" value="RCC1"/>
    <property type="match status" value="2"/>
</dbReference>
<dbReference type="OrthoDB" id="5981550at2759"/>
<organism evidence="3 4">
    <name type="scientific">Ceratopteris richardii</name>
    <name type="common">Triangle waterfern</name>
    <dbReference type="NCBI Taxonomy" id="49495"/>
    <lineage>
        <taxon>Eukaryota</taxon>
        <taxon>Viridiplantae</taxon>
        <taxon>Streptophyta</taxon>
        <taxon>Embryophyta</taxon>
        <taxon>Tracheophyta</taxon>
        <taxon>Polypodiopsida</taxon>
        <taxon>Polypodiidae</taxon>
        <taxon>Polypodiales</taxon>
        <taxon>Pteridineae</taxon>
        <taxon>Pteridaceae</taxon>
        <taxon>Parkerioideae</taxon>
        <taxon>Ceratopteris</taxon>
    </lineage>
</organism>
<sequence>MARSVASFQDLPPHILYKIFMLDSLSARDLVNVEVTCYAFRAPSGLQPLRFKSILEIAAVDRCKLHPLYATMTPIHQMQLLRKCHYKWKMLLRYLQATGYANGSVPNEKGKVQVAAGKYHSVVLVGNKGIFACGSGLPYMASDQMVSYESFGLFVPVPMPQNVVVSQVSTSHQHVAFITTNGELYTYGDNKSGCCGHGEANIHGITLDEVNRYVLEPMLVITLKDARCKQVSAGVNFTIVLTEEGHAYACGKNTHGQLGLGDTMSRDTFSKIDMHDFRAVQVSAGAAHALMVTDDGSVFSWGYGANSCLGCYDVANKTRPWLIQTFKDNNIFLIGISAGYEHSVALDCNGQVYTWGRGYCGALGHGHESDVQIPQKVTGLDEIRAIQVCARKRRTFVLTDDGELYGFGWMGFGSLGLSNKWSSEKVISPSVLDSLRDHKICQVSAGLYHTLVVTSKGTVLGFGDNDKGPLGPRLGSCPEPIEVVSLHDLETSHTHTDEIVSSHLSSG</sequence>
<dbReference type="InterPro" id="IPR051625">
    <property type="entry name" value="Signaling_Regulatory_Domain"/>
</dbReference>
<dbReference type="PROSITE" id="PS00626">
    <property type="entry name" value="RCC1_2"/>
    <property type="match status" value="3"/>
</dbReference>
<protein>
    <recommendedName>
        <fullName evidence="5">Ultraviolet-B receptor UVR8</fullName>
    </recommendedName>
</protein>
<dbReference type="InterPro" id="IPR000408">
    <property type="entry name" value="Reg_chr_condens"/>
</dbReference>
<feature type="repeat" description="RCC1" evidence="2">
    <location>
        <begin position="245"/>
        <end position="295"/>
    </location>
</feature>
<keyword evidence="1" id="KW-0677">Repeat</keyword>
<dbReference type="PANTHER" id="PTHR22872">
    <property type="entry name" value="BTK-BINDING PROTEIN-RELATED"/>
    <property type="match status" value="1"/>
</dbReference>
<reference evidence="3" key="1">
    <citation type="submission" date="2021-08" db="EMBL/GenBank/DDBJ databases">
        <title>WGS assembly of Ceratopteris richardii.</title>
        <authorList>
            <person name="Marchant D.B."/>
            <person name="Chen G."/>
            <person name="Jenkins J."/>
            <person name="Shu S."/>
            <person name="Leebens-Mack J."/>
            <person name="Grimwood J."/>
            <person name="Schmutz J."/>
            <person name="Soltis P."/>
            <person name="Soltis D."/>
            <person name="Chen Z.-H."/>
        </authorList>
    </citation>
    <scope>NUCLEOTIDE SEQUENCE</scope>
    <source>
        <strain evidence="3">Whitten #5841</strain>
        <tissue evidence="3">Leaf</tissue>
    </source>
</reference>
<evidence type="ECO:0000313" key="3">
    <source>
        <dbReference type="EMBL" id="KAH7277690.1"/>
    </source>
</evidence>
<dbReference type="Pfam" id="PF13540">
    <property type="entry name" value="RCC1_2"/>
    <property type="match status" value="3"/>
</dbReference>
<dbReference type="InterPro" id="IPR009091">
    <property type="entry name" value="RCC1/BLIP-II"/>
</dbReference>
<dbReference type="PANTHER" id="PTHR22872:SF2">
    <property type="entry name" value="INHIBITOR OF BRUTON TYROSINE KINASE"/>
    <property type="match status" value="1"/>
</dbReference>
<evidence type="ECO:0000256" key="2">
    <source>
        <dbReference type="PROSITE-ProRule" id="PRU00235"/>
    </source>
</evidence>
<proteinExistence type="predicted"/>
<comment type="caution">
    <text evidence="3">The sequence shown here is derived from an EMBL/GenBank/DDBJ whole genome shotgun (WGS) entry which is preliminary data.</text>
</comment>
<accession>A0A8T2Q1Z4</accession>
<feature type="repeat" description="RCC1" evidence="2">
    <location>
        <begin position="296"/>
        <end position="349"/>
    </location>
</feature>
<evidence type="ECO:0008006" key="5">
    <source>
        <dbReference type="Google" id="ProtNLM"/>
    </source>
</evidence>
<dbReference type="EMBL" id="CM035443">
    <property type="protein sequence ID" value="KAH7277690.1"/>
    <property type="molecule type" value="Genomic_DNA"/>
</dbReference>
<dbReference type="Proteomes" id="UP000825935">
    <property type="component" value="Chromosome 38"/>
</dbReference>
<dbReference type="Gene3D" id="2.130.10.30">
    <property type="entry name" value="Regulator of chromosome condensation 1/beta-lactamase-inhibitor protein II"/>
    <property type="match status" value="2"/>
</dbReference>
<feature type="repeat" description="RCC1" evidence="2">
    <location>
        <begin position="350"/>
        <end position="401"/>
    </location>
</feature>
<dbReference type="CDD" id="cd09917">
    <property type="entry name" value="F-box_SF"/>
    <property type="match status" value="1"/>
</dbReference>